<gene>
    <name evidence="2" type="ORF">QE367_001832</name>
</gene>
<accession>A0ABU1I3A7</accession>
<sequence length="60" mass="6399">MTQLDSFSPQHPADTRDEHPRDVVDIVRGLLIVSALALAVWVSAVGLAYAVAEVVLAVTD</sequence>
<keyword evidence="1" id="KW-0472">Membrane</keyword>
<name>A0ABU1I3A7_9MICO</name>
<evidence type="ECO:0008006" key="4">
    <source>
        <dbReference type="Google" id="ProtNLM"/>
    </source>
</evidence>
<keyword evidence="1" id="KW-0812">Transmembrane</keyword>
<evidence type="ECO:0000313" key="3">
    <source>
        <dbReference type="Proteomes" id="UP001260188"/>
    </source>
</evidence>
<reference evidence="2 3" key="1">
    <citation type="submission" date="2023-08" db="EMBL/GenBank/DDBJ databases">
        <title>Functional and genomic diversity of the sorghum phyllosphere microbiome.</title>
        <authorList>
            <person name="Shade A."/>
        </authorList>
    </citation>
    <scope>NUCLEOTIDE SEQUENCE [LARGE SCALE GENOMIC DNA]</scope>
    <source>
        <strain evidence="2 3">SORGH_AS_0919</strain>
    </source>
</reference>
<dbReference type="EMBL" id="JAVIZA010000001">
    <property type="protein sequence ID" value="MDR6167628.1"/>
    <property type="molecule type" value="Genomic_DNA"/>
</dbReference>
<dbReference type="RefSeq" id="WP_064955517.1">
    <property type="nucleotide sequence ID" value="NZ_CP018134.1"/>
</dbReference>
<feature type="transmembrane region" description="Helical" evidence="1">
    <location>
        <begin position="30"/>
        <end position="52"/>
    </location>
</feature>
<evidence type="ECO:0000256" key="1">
    <source>
        <dbReference type="SAM" id="Phobius"/>
    </source>
</evidence>
<evidence type="ECO:0000313" key="2">
    <source>
        <dbReference type="EMBL" id="MDR6167628.1"/>
    </source>
</evidence>
<comment type="caution">
    <text evidence="2">The sequence shown here is derived from an EMBL/GenBank/DDBJ whole genome shotgun (WGS) entry which is preliminary data.</text>
</comment>
<organism evidence="2 3">
    <name type="scientific">Microbacterium paludicola</name>
    <dbReference type="NCBI Taxonomy" id="300019"/>
    <lineage>
        <taxon>Bacteria</taxon>
        <taxon>Bacillati</taxon>
        <taxon>Actinomycetota</taxon>
        <taxon>Actinomycetes</taxon>
        <taxon>Micrococcales</taxon>
        <taxon>Microbacteriaceae</taxon>
        <taxon>Microbacterium</taxon>
    </lineage>
</organism>
<keyword evidence="3" id="KW-1185">Reference proteome</keyword>
<dbReference type="Proteomes" id="UP001260188">
    <property type="component" value="Unassembled WGS sequence"/>
</dbReference>
<keyword evidence="1" id="KW-1133">Transmembrane helix</keyword>
<proteinExistence type="predicted"/>
<protein>
    <recommendedName>
        <fullName evidence="4">AI-2E family transporter</fullName>
    </recommendedName>
</protein>